<dbReference type="EMBL" id="CP040908">
    <property type="protein sequence ID" value="QLL58740.1"/>
    <property type="molecule type" value="Genomic_DNA"/>
</dbReference>
<accession>A0A7H9DUE2</accession>
<dbReference type="Proteomes" id="UP000510643">
    <property type="component" value="Chromosome"/>
</dbReference>
<proteinExistence type="predicted"/>
<name>A0A7H9DUE2_9FLAO</name>
<gene>
    <name evidence="1" type="ORF">FH779_11840</name>
</gene>
<protein>
    <submittedName>
        <fullName evidence="1">DUF2490 domain-containing protein</fullName>
    </submittedName>
</protein>
<reference evidence="1 2" key="1">
    <citation type="submission" date="2019-06" db="EMBL/GenBank/DDBJ databases">
        <title>Emergence of pandrug resistant Empedobacter falsenii in China.</title>
        <authorList>
            <person name="Dong N."/>
            <person name="Chen S."/>
            <person name="Zhang R."/>
        </authorList>
    </citation>
    <scope>NUCLEOTIDE SEQUENCE [LARGE SCALE GENOMIC DNA]</scope>
    <source>
        <strain evidence="1 2">1681-1</strain>
    </source>
</reference>
<dbReference type="InterPro" id="IPR019619">
    <property type="entry name" value="DUF2490"/>
</dbReference>
<evidence type="ECO:0000313" key="1">
    <source>
        <dbReference type="EMBL" id="QLL58740.1"/>
    </source>
</evidence>
<dbReference type="KEGG" id="efal:FH779_11840"/>
<sequence length="267" mass="31564">MKHSEILPIENIFRLIKKLMIFGCFCFVSKSFAQKNVTHQNLLWYGYYNTLVINEKYSILSEIQERHFIDPSAQHQLIFRSNLQRKLDENWNVSGGITYFLQSPNDPNSESDLIVPEIGPDIGFGYQQKLKKITINHRYKAEARFFHDTENDELTGGFRFSNLRFRYQLGIDIPLVKDHKTNKNKLVAKIKDEIMVNVGRKIVKNTFDQNRIYGALNYSFHPSFSIELGYMNWYQQRSSGVDFYNRNIFRLSLFHQISLKQNKNNEK</sequence>
<keyword evidence="2" id="KW-1185">Reference proteome</keyword>
<organism evidence="1 2">
    <name type="scientific">Empedobacter falsenii</name>
    <dbReference type="NCBI Taxonomy" id="343874"/>
    <lineage>
        <taxon>Bacteria</taxon>
        <taxon>Pseudomonadati</taxon>
        <taxon>Bacteroidota</taxon>
        <taxon>Flavobacteriia</taxon>
        <taxon>Flavobacteriales</taxon>
        <taxon>Weeksellaceae</taxon>
        <taxon>Empedobacter</taxon>
    </lineage>
</organism>
<dbReference type="GeneID" id="78402160"/>
<dbReference type="AlphaFoldDB" id="A0A7H9DUE2"/>
<dbReference type="RefSeq" id="WP_180904847.1">
    <property type="nucleotide sequence ID" value="NZ_CP040908.1"/>
</dbReference>
<evidence type="ECO:0000313" key="2">
    <source>
        <dbReference type="Proteomes" id="UP000510643"/>
    </source>
</evidence>
<dbReference type="Pfam" id="PF10677">
    <property type="entry name" value="DUF2490"/>
    <property type="match status" value="1"/>
</dbReference>